<keyword evidence="1" id="KW-1133">Transmembrane helix</keyword>
<sequence>MSNQQSQTWQKRKQLGRSKYLLQFGVLPWGIGLTILFGIIEFISFHEMIWNWIPVRLVVFSMVGFFIANGRWQSMERRFEASRQEQP</sequence>
<organism evidence="2 3">
    <name type="scientific">Paenibacillus hexagrammi</name>
    <dbReference type="NCBI Taxonomy" id="2908839"/>
    <lineage>
        <taxon>Bacteria</taxon>
        <taxon>Bacillati</taxon>
        <taxon>Bacillota</taxon>
        <taxon>Bacilli</taxon>
        <taxon>Bacillales</taxon>
        <taxon>Paenibacillaceae</taxon>
        <taxon>Paenibacillus</taxon>
    </lineage>
</organism>
<reference evidence="2 3" key="1">
    <citation type="journal article" date="2024" name="Int. J. Syst. Evol. Microbiol.">
        <title>Paenibacillus hexagrammi sp. nov., a novel bacterium isolated from the gut content of Hexagrammos agrammus.</title>
        <authorList>
            <person name="Jung H.K."/>
            <person name="Kim D.G."/>
            <person name="Zin H."/>
            <person name="Park J."/>
            <person name="Jung H."/>
            <person name="Kim Y.O."/>
            <person name="Kong H.J."/>
            <person name="Kim J.W."/>
            <person name="Kim Y.S."/>
        </authorList>
    </citation>
    <scope>NUCLEOTIDE SEQUENCE [LARGE SCALE GENOMIC DNA]</scope>
    <source>
        <strain evidence="2 3">YPD9-1</strain>
    </source>
</reference>
<keyword evidence="1" id="KW-0472">Membrane</keyword>
<evidence type="ECO:0000313" key="3">
    <source>
        <dbReference type="Proteomes" id="UP001649230"/>
    </source>
</evidence>
<keyword evidence="1" id="KW-0812">Transmembrane</keyword>
<protein>
    <submittedName>
        <fullName evidence="2">Uncharacterized protein</fullName>
    </submittedName>
</protein>
<feature type="transmembrane region" description="Helical" evidence="1">
    <location>
        <begin position="49"/>
        <end position="68"/>
    </location>
</feature>
<accession>A0ABY3SCY6</accession>
<name>A0ABY3SCY6_9BACL</name>
<dbReference type="RefSeq" id="WP_235118012.1">
    <property type="nucleotide sequence ID" value="NZ_CP090978.1"/>
</dbReference>
<evidence type="ECO:0000313" key="2">
    <source>
        <dbReference type="EMBL" id="UJF31667.1"/>
    </source>
</evidence>
<gene>
    <name evidence="2" type="ORF">L0M14_17975</name>
</gene>
<dbReference type="EMBL" id="CP090978">
    <property type="protein sequence ID" value="UJF31667.1"/>
    <property type="molecule type" value="Genomic_DNA"/>
</dbReference>
<dbReference type="Proteomes" id="UP001649230">
    <property type="component" value="Chromosome"/>
</dbReference>
<proteinExistence type="predicted"/>
<feature type="transmembrane region" description="Helical" evidence="1">
    <location>
        <begin position="20"/>
        <end position="43"/>
    </location>
</feature>
<keyword evidence="3" id="KW-1185">Reference proteome</keyword>
<evidence type="ECO:0000256" key="1">
    <source>
        <dbReference type="SAM" id="Phobius"/>
    </source>
</evidence>